<dbReference type="Proteomes" id="UP000319502">
    <property type="component" value="Unassembled WGS sequence"/>
</dbReference>
<dbReference type="PANTHER" id="PTHR34700">
    <property type="entry name" value="POTASSIUM BINDING PROTEIN KBP"/>
    <property type="match status" value="1"/>
</dbReference>
<dbReference type="Gene3D" id="3.10.350.10">
    <property type="entry name" value="LysM domain"/>
    <property type="match status" value="1"/>
</dbReference>
<evidence type="ECO:0000313" key="3">
    <source>
        <dbReference type="EMBL" id="TVO58991.1"/>
    </source>
</evidence>
<proteinExistence type="predicted"/>
<reference evidence="3 4" key="1">
    <citation type="submission" date="2019-07" db="EMBL/GenBank/DDBJ databases">
        <title>The pathways for chlorine oxyanion respiration interact through the shared metabolite chlorate.</title>
        <authorList>
            <person name="Barnum T.P."/>
            <person name="Cheng Y."/>
            <person name="Hill K.A."/>
            <person name="Lucas L.N."/>
            <person name="Carlson H.K."/>
            <person name="Coates J.D."/>
        </authorList>
    </citation>
    <scope>NUCLEOTIDE SEQUENCE [LARGE SCALE GENOMIC DNA]</scope>
    <source>
        <strain evidence="3 4">SFB-3</strain>
    </source>
</reference>
<sequence>MIRIIFSLVIGVAALVQPALAASPVELAQNAPDSHTVRKGDTLWDISGKFLREPWRWPEVWQLNKDQIRNPHLIYPGQIIVLDRSGPYLRLGRRVGDGKLQPQIYSEATNQAIPSIPQNEIAPFLTHPLVVDEKRILNSATIVATQENRLYTGQGDTVFAKNVAAGVNTWHIYRPAKPLTDPLTKKILGYEAVHLGTADVTQPGEPAALEIAMARQEIGTGELMLPADRPELLSYVPHAPTASIEGRVIAIYGGVSETGRQGVITLGVGQQDGAEVGHVLALYRHRGSVIYKDEDTNKKETFELPEHRYGLVFLFRVFDRVSYGLVVDATAPIKVSDTVRTP</sequence>
<feature type="chain" id="PRO_5022224833" evidence="1">
    <location>
        <begin position="22"/>
        <end position="342"/>
    </location>
</feature>
<dbReference type="InterPro" id="IPR018392">
    <property type="entry name" value="LysM"/>
</dbReference>
<dbReference type="SMART" id="SM00257">
    <property type="entry name" value="LysM"/>
    <property type="match status" value="1"/>
</dbReference>
<evidence type="ECO:0000256" key="1">
    <source>
        <dbReference type="SAM" id="SignalP"/>
    </source>
</evidence>
<comment type="caution">
    <text evidence="3">The sequence shown here is derived from an EMBL/GenBank/DDBJ whole genome shotgun (WGS) entry which is preliminary data.</text>
</comment>
<dbReference type="InterPro" id="IPR052196">
    <property type="entry name" value="Bact_Kbp"/>
</dbReference>
<dbReference type="OrthoDB" id="9765158at2"/>
<dbReference type="Pfam" id="PF01476">
    <property type="entry name" value="LysM"/>
    <property type="match status" value="1"/>
</dbReference>
<organism evidence="3 4">
    <name type="scientific">Denitromonas halophila</name>
    <dbReference type="NCBI Taxonomy" id="1629404"/>
    <lineage>
        <taxon>Bacteria</taxon>
        <taxon>Pseudomonadati</taxon>
        <taxon>Pseudomonadota</taxon>
        <taxon>Betaproteobacteria</taxon>
        <taxon>Rhodocyclales</taxon>
        <taxon>Zoogloeaceae</taxon>
        <taxon>Denitromonas</taxon>
    </lineage>
</organism>
<feature type="domain" description="LysM" evidence="2">
    <location>
        <begin position="33"/>
        <end position="82"/>
    </location>
</feature>
<dbReference type="SUPFAM" id="SSF54106">
    <property type="entry name" value="LysM domain"/>
    <property type="match status" value="1"/>
</dbReference>
<dbReference type="CDD" id="cd00118">
    <property type="entry name" value="LysM"/>
    <property type="match status" value="1"/>
</dbReference>
<keyword evidence="1" id="KW-0732">Signal</keyword>
<dbReference type="PROSITE" id="PS51782">
    <property type="entry name" value="LYSM"/>
    <property type="match status" value="1"/>
</dbReference>
<protein>
    <submittedName>
        <fullName evidence="3">LysM peptidoglycan-binding domain-containing protein</fullName>
    </submittedName>
</protein>
<feature type="signal peptide" evidence="1">
    <location>
        <begin position="1"/>
        <end position="21"/>
    </location>
</feature>
<keyword evidence="4" id="KW-1185">Reference proteome</keyword>
<dbReference type="EMBL" id="VMNK01000003">
    <property type="protein sequence ID" value="TVO58991.1"/>
    <property type="molecule type" value="Genomic_DNA"/>
</dbReference>
<dbReference type="RefSeq" id="WP_144308502.1">
    <property type="nucleotide sequence ID" value="NZ_VMNK01000003.1"/>
</dbReference>
<dbReference type="AlphaFoldDB" id="A0A557R1F6"/>
<name>A0A557R1F6_9RHOO</name>
<dbReference type="PANTHER" id="PTHR34700:SF4">
    <property type="entry name" value="PHAGE-LIKE ELEMENT PBSX PROTEIN XKDP"/>
    <property type="match status" value="1"/>
</dbReference>
<evidence type="ECO:0000259" key="2">
    <source>
        <dbReference type="PROSITE" id="PS51782"/>
    </source>
</evidence>
<gene>
    <name evidence="3" type="ORF">FHP91_04880</name>
</gene>
<dbReference type="InterPro" id="IPR036779">
    <property type="entry name" value="LysM_dom_sf"/>
</dbReference>
<accession>A0A557R1F6</accession>
<evidence type="ECO:0000313" key="4">
    <source>
        <dbReference type="Proteomes" id="UP000319502"/>
    </source>
</evidence>